<proteinExistence type="predicted"/>
<protein>
    <recommendedName>
        <fullName evidence="3">Tc1-like transposase DDE domain-containing protein</fullName>
    </recommendedName>
</protein>
<dbReference type="AlphaFoldDB" id="A0A4Y2K183"/>
<evidence type="ECO:0000313" key="2">
    <source>
        <dbReference type="Proteomes" id="UP000499080"/>
    </source>
</evidence>
<dbReference type="EMBL" id="BGPR01004114">
    <property type="protein sequence ID" value="GBM96094.1"/>
    <property type="molecule type" value="Genomic_DNA"/>
</dbReference>
<dbReference type="GO" id="GO:0003676">
    <property type="term" value="F:nucleic acid binding"/>
    <property type="evidence" value="ECO:0007669"/>
    <property type="project" value="InterPro"/>
</dbReference>
<organism evidence="1 2">
    <name type="scientific">Araneus ventricosus</name>
    <name type="common">Orbweaver spider</name>
    <name type="synonym">Epeira ventricosa</name>
    <dbReference type="NCBI Taxonomy" id="182803"/>
    <lineage>
        <taxon>Eukaryota</taxon>
        <taxon>Metazoa</taxon>
        <taxon>Ecdysozoa</taxon>
        <taxon>Arthropoda</taxon>
        <taxon>Chelicerata</taxon>
        <taxon>Arachnida</taxon>
        <taxon>Araneae</taxon>
        <taxon>Araneomorphae</taxon>
        <taxon>Entelegynae</taxon>
        <taxon>Araneoidea</taxon>
        <taxon>Araneidae</taxon>
        <taxon>Araneus</taxon>
    </lineage>
</organism>
<accession>A0A4Y2K183</accession>
<gene>
    <name evidence="1" type="ORF">AVEN_212490_1</name>
</gene>
<keyword evidence="2" id="KW-1185">Reference proteome</keyword>
<sequence>MTGHLQVSACELFNGPSYGLSEPKAHSCAVVDCTAQSFTPLLGPTTLPLDVGNWKHVTWSDESRFQLYRTNARKDNATPHASRDATKWLQERSSDFRHFHWPPKPPEINIIEDIRDALLYAVEKRPPPPRTPMDLLTAL</sequence>
<dbReference type="Proteomes" id="UP000499080">
    <property type="component" value="Unassembled WGS sequence"/>
</dbReference>
<evidence type="ECO:0000313" key="1">
    <source>
        <dbReference type="EMBL" id="GBM96094.1"/>
    </source>
</evidence>
<reference evidence="1 2" key="1">
    <citation type="journal article" date="2019" name="Sci. Rep.">
        <title>Orb-weaving spider Araneus ventricosus genome elucidates the spidroin gene catalogue.</title>
        <authorList>
            <person name="Kono N."/>
            <person name="Nakamura H."/>
            <person name="Ohtoshi R."/>
            <person name="Moran D.A.P."/>
            <person name="Shinohara A."/>
            <person name="Yoshida Y."/>
            <person name="Fujiwara M."/>
            <person name="Mori M."/>
            <person name="Tomita M."/>
            <person name="Arakawa K."/>
        </authorList>
    </citation>
    <scope>NUCLEOTIDE SEQUENCE [LARGE SCALE GENOMIC DNA]</scope>
</reference>
<dbReference type="Gene3D" id="3.30.420.10">
    <property type="entry name" value="Ribonuclease H-like superfamily/Ribonuclease H"/>
    <property type="match status" value="1"/>
</dbReference>
<evidence type="ECO:0008006" key="3">
    <source>
        <dbReference type="Google" id="ProtNLM"/>
    </source>
</evidence>
<name>A0A4Y2K183_ARAVE</name>
<comment type="caution">
    <text evidence="1">The sequence shown here is derived from an EMBL/GenBank/DDBJ whole genome shotgun (WGS) entry which is preliminary data.</text>
</comment>
<dbReference type="InterPro" id="IPR036397">
    <property type="entry name" value="RNaseH_sf"/>
</dbReference>